<evidence type="ECO:0000256" key="1">
    <source>
        <dbReference type="SAM" id="SignalP"/>
    </source>
</evidence>
<feature type="chain" id="PRO_5044319948" evidence="1">
    <location>
        <begin position="19"/>
        <end position="261"/>
    </location>
</feature>
<dbReference type="Gene3D" id="2.130.10.10">
    <property type="entry name" value="YVTN repeat-like/Quinoprotein amine dehydrogenase"/>
    <property type="match status" value="1"/>
</dbReference>
<dbReference type="PANTHER" id="PTHR31270:SF1">
    <property type="entry name" value="GLUTAMINYL-PEPTIDE CYCLOTRANSFERASE"/>
    <property type="match status" value="1"/>
</dbReference>
<dbReference type="InterPro" id="IPR015943">
    <property type="entry name" value="WD40/YVTN_repeat-like_dom_sf"/>
</dbReference>
<evidence type="ECO:0000313" key="2">
    <source>
        <dbReference type="EMBL" id="XDO96997.1"/>
    </source>
</evidence>
<feature type="signal peptide" evidence="1">
    <location>
        <begin position="1"/>
        <end position="18"/>
    </location>
</feature>
<dbReference type="PANTHER" id="PTHR31270">
    <property type="entry name" value="GLUTAMINYL-PEPTIDE CYCLOTRANSFERASE"/>
    <property type="match status" value="1"/>
</dbReference>
<name>A0AB39KTS5_9CAUL</name>
<dbReference type="AlphaFoldDB" id="A0AB39KTS5"/>
<dbReference type="EMBL" id="CP158375">
    <property type="protein sequence ID" value="XDO96997.1"/>
    <property type="molecule type" value="Genomic_DNA"/>
</dbReference>
<dbReference type="InterPro" id="IPR011044">
    <property type="entry name" value="Quino_amine_DH_bsu"/>
</dbReference>
<reference evidence="2" key="1">
    <citation type="submission" date="2024-06" db="EMBL/GenBank/DDBJ databases">
        <title>Caulobacter inopinatus, sp. nov.</title>
        <authorList>
            <person name="Donachie S.P."/>
        </authorList>
    </citation>
    <scope>NUCLEOTIDE SEQUENCE</scope>
    <source>
        <strain evidence="2">73W</strain>
    </source>
</reference>
<proteinExistence type="predicted"/>
<protein>
    <submittedName>
        <fullName evidence="2">Glutaminyl-peptide cyclotransferase</fullName>
    </submittedName>
</protein>
<organism evidence="2">
    <name type="scientific">Caulobacter sp. 73W</name>
    <dbReference type="NCBI Taxonomy" id="3161137"/>
    <lineage>
        <taxon>Bacteria</taxon>
        <taxon>Pseudomonadati</taxon>
        <taxon>Pseudomonadota</taxon>
        <taxon>Alphaproteobacteria</taxon>
        <taxon>Caulobacterales</taxon>
        <taxon>Caulobacteraceae</taxon>
        <taxon>Caulobacter</taxon>
    </lineage>
</organism>
<dbReference type="SUPFAM" id="SSF50969">
    <property type="entry name" value="YVTN repeat-like/Quinoprotein amine dehydrogenase"/>
    <property type="match status" value="1"/>
</dbReference>
<dbReference type="Pfam" id="PF05096">
    <property type="entry name" value="Glu_cyclase_2"/>
    <property type="match status" value="1"/>
</dbReference>
<dbReference type="GO" id="GO:0016603">
    <property type="term" value="F:glutaminyl-peptide cyclotransferase activity"/>
    <property type="evidence" value="ECO:0007669"/>
    <property type="project" value="InterPro"/>
</dbReference>
<dbReference type="RefSeq" id="WP_369059928.1">
    <property type="nucleotide sequence ID" value="NZ_CP158375.1"/>
</dbReference>
<dbReference type="PROSITE" id="PS51257">
    <property type="entry name" value="PROKAR_LIPOPROTEIN"/>
    <property type="match status" value="1"/>
</dbReference>
<gene>
    <name evidence="2" type="ORF">ABOZ73_00790</name>
</gene>
<dbReference type="InterPro" id="IPR007788">
    <property type="entry name" value="QCT"/>
</dbReference>
<sequence>MTRLIGLAAALCLLTACAAPPAKVEAATPEYGYQVVQTLPHDPQSFTQGLFFKDGVFFESTGQHGQSSIRKVDPATGRVLKLQPLDERYFGEGIIDAGDRLVQLTWRHEVGFIYGLDDFAPQGQFAYPGEGWGLTRDAARLFMSDGTADIRILDPQTLKETGRIRVTDSAGRPVDQLNELEWVKGEIYANIWQTDLIARIDPVSGKVVGWINLSGLLPAADRPGADVLNGIAYDAATDRLFVTGKLWPKLFEIKLTAPAKP</sequence>
<keyword evidence="1" id="KW-0732">Signal</keyword>
<accession>A0AB39KTS5</accession>